<dbReference type="Proteomes" id="UP000192761">
    <property type="component" value="Unassembled WGS sequence"/>
</dbReference>
<evidence type="ECO:0000256" key="1">
    <source>
        <dbReference type="ARBA" id="ARBA00004382"/>
    </source>
</evidence>
<evidence type="ECO:0000256" key="4">
    <source>
        <dbReference type="ARBA" id="ARBA00022968"/>
    </source>
</evidence>
<dbReference type="SUPFAM" id="SSF110111">
    <property type="entry name" value="Ctag/Cox11"/>
    <property type="match status" value="1"/>
</dbReference>
<name>A0A1W1XZ75_9NEIS</name>
<evidence type="ECO:0000256" key="5">
    <source>
        <dbReference type="ARBA" id="ARBA00023008"/>
    </source>
</evidence>
<evidence type="ECO:0000256" key="3">
    <source>
        <dbReference type="ARBA" id="ARBA00015384"/>
    </source>
</evidence>
<keyword evidence="4" id="KW-0735">Signal-anchor</keyword>
<accession>A0A1W1XZ75</accession>
<comment type="subcellular location">
    <subcellularLocation>
        <location evidence="1">Cell inner membrane</location>
        <topology evidence="1">Single-pass type II membrane protein</topology>
        <orientation evidence="1">Periplasmic side</orientation>
    </subcellularLocation>
</comment>
<keyword evidence="6" id="KW-0812">Transmembrane</keyword>
<evidence type="ECO:0000313" key="8">
    <source>
        <dbReference type="Proteomes" id="UP000192761"/>
    </source>
</evidence>
<organism evidence="7 8">
    <name type="scientific">Andreprevotia lacus DSM 23236</name>
    <dbReference type="NCBI Taxonomy" id="1121001"/>
    <lineage>
        <taxon>Bacteria</taxon>
        <taxon>Pseudomonadati</taxon>
        <taxon>Pseudomonadota</taxon>
        <taxon>Betaproteobacteria</taxon>
        <taxon>Neisseriales</taxon>
        <taxon>Chitinibacteraceae</taxon>
        <taxon>Andreprevotia</taxon>
    </lineage>
</organism>
<sequence length="188" mass="20081">MSTLAQQPAGRPDRSGANKRLALKLGLAAALMFGFGYAMAPMYGRFCQFLGLDRARPELADVNAAALRLEFDTNVADGLPLTVEALEPIVAARPGKLVKAKFRVTNTSDQSMVIRAVPSFAPPRSAGYLSKLECFCFNAMTMAPNEAREVTVVLAVAAKLPDELGAATLSYTFHRLEGEMAKTGGNPT</sequence>
<gene>
    <name evidence="7" type="ORF">SAMN02745857_03651</name>
</gene>
<evidence type="ECO:0000256" key="6">
    <source>
        <dbReference type="SAM" id="Phobius"/>
    </source>
</evidence>
<dbReference type="GO" id="GO:0005886">
    <property type="term" value="C:plasma membrane"/>
    <property type="evidence" value="ECO:0007669"/>
    <property type="project" value="UniProtKB-SubCell"/>
</dbReference>
<evidence type="ECO:0000256" key="2">
    <source>
        <dbReference type="ARBA" id="ARBA00009620"/>
    </source>
</evidence>
<dbReference type="InterPro" id="IPR007533">
    <property type="entry name" value="Cyt_c_oxidase_assmbl_CtaG"/>
</dbReference>
<proteinExistence type="inferred from homology"/>
<feature type="transmembrane region" description="Helical" evidence="6">
    <location>
        <begin position="21"/>
        <end position="40"/>
    </location>
</feature>
<dbReference type="EMBL" id="FWXD01000030">
    <property type="protein sequence ID" value="SMC29174.1"/>
    <property type="molecule type" value="Genomic_DNA"/>
</dbReference>
<reference evidence="7 8" key="1">
    <citation type="submission" date="2017-04" db="EMBL/GenBank/DDBJ databases">
        <authorList>
            <person name="Afonso C.L."/>
            <person name="Miller P.J."/>
            <person name="Scott M.A."/>
            <person name="Spackman E."/>
            <person name="Goraichik I."/>
            <person name="Dimitrov K.M."/>
            <person name="Suarez D.L."/>
            <person name="Swayne D.E."/>
        </authorList>
    </citation>
    <scope>NUCLEOTIDE SEQUENCE [LARGE SCALE GENOMIC DNA]</scope>
    <source>
        <strain evidence="7 8">DSM 23236</strain>
    </source>
</reference>
<evidence type="ECO:0000313" key="7">
    <source>
        <dbReference type="EMBL" id="SMC29174.1"/>
    </source>
</evidence>
<dbReference type="RefSeq" id="WP_084092596.1">
    <property type="nucleotide sequence ID" value="NZ_FWXD01000030.1"/>
</dbReference>
<keyword evidence="8" id="KW-1185">Reference proteome</keyword>
<dbReference type="Gene3D" id="2.60.370.10">
    <property type="entry name" value="Ctag/Cox11"/>
    <property type="match status" value="1"/>
</dbReference>
<keyword evidence="6" id="KW-1133">Transmembrane helix</keyword>
<keyword evidence="6" id="KW-0472">Membrane</keyword>
<dbReference type="Pfam" id="PF04442">
    <property type="entry name" value="CtaG_Cox11"/>
    <property type="match status" value="1"/>
</dbReference>
<dbReference type="OrthoDB" id="9804841at2"/>
<dbReference type="GO" id="GO:0005507">
    <property type="term" value="F:copper ion binding"/>
    <property type="evidence" value="ECO:0007669"/>
    <property type="project" value="InterPro"/>
</dbReference>
<dbReference type="STRING" id="1121001.SAMN02745857_03651"/>
<dbReference type="InterPro" id="IPR023471">
    <property type="entry name" value="CtaG/Cox11_dom_sf"/>
</dbReference>
<comment type="similarity">
    <text evidence="2">Belongs to the COX11/CtaG family.</text>
</comment>
<dbReference type="AlphaFoldDB" id="A0A1W1XZ75"/>
<keyword evidence="5" id="KW-0186">Copper</keyword>
<protein>
    <recommendedName>
        <fullName evidence="3">Cytochrome c oxidase assembly protein CtaG</fullName>
    </recommendedName>
</protein>